<evidence type="ECO:0008006" key="3">
    <source>
        <dbReference type="Google" id="ProtNLM"/>
    </source>
</evidence>
<dbReference type="RefSeq" id="WP_066076230.1">
    <property type="nucleotide sequence ID" value="NZ_FRDK01000011.1"/>
</dbReference>
<reference evidence="1 2" key="1">
    <citation type="submission" date="2016-03" db="EMBL/GenBank/DDBJ databases">
        <title>Draft genome sequence of Flavobacterium fryxellicola DSM 16209.</title>
        <authorList>
            <person name="Shin S.-K."/>
            <person name="Yi H."/>
        </authorList>
    </citation>
    <scope>NUCLEOTIDE SEQUENCE [LARGE SCALE GENOMIC DNA]</scope>
    <source>
        <strain evidence="1 2">DSM 16209</strain>
    </source>
</reference>
<gene>
    <name evidence="1" type="ORF">FBFR_01910</name>
</gene>
<organism evidence="1 2">
    <name type="scientific">Flavobacterium fryxellicola</name>
    <dbReference type="NCBI Taxonomy" id="249352"/>
    <lineage>
        <taxon>Bacteria</taxon>
        <taxon>Pseudomonadati</taxon>
        <taxon>Bacteroidota</taxon>
        <taxon>Flavobacteriia</taxon>
        <taxon>Flavobacteriales</taxon>
        <taxon>Flavobacteriaceae</taxon>
        <taxon>Flavobacterium</taxon>
    </lineage>
</organism>
<dbReference type="EMBL" id="LVJE01000003">
    <property type="protein sequence ID" value="OAB30577.1"/>
    <property type="molecule type" value="Genomic_DNA"/>
</dbReference>
<dbReference type="Proteomes" id="UP000077164">
    <property type="component" value="Unassembled WGS sequence"/>
</dbReference>
<dbReference type="InterPro" id="IPR009061">
    <property type="entry name" value="DNA-bd_dom_put_sf"/>
</dbReference>
<proteinExistence type="predicted"/>
<protein>
    <recommendedName>
        <fullName evidence="3">DNA-binding protein</fullName>
    </recommendedName>
</protein>
<sequence>MGKEENEKRNKEIIIILKKILLPLYSKLDQIDAKIVYPDKNKFPQYYRNEDLKKVFGFSNNTIVKYRQSGILPFTKMGDIYLYDVSTIAKTLKQRSNGEF</sequence>
<comment type="caution">
    <text evidence="1">The sequence shown here is derived from an EMBL/GenBank/DDBJ whole genome shotgun (WGS) entry which is preliminary data.</text>
</comment>
<dbReference type="STRING" id="249352.SAMN05444395_11157"/>
<evidence type="ECO:0000313" key="2">
    <source>
        <dbReference type="Proteomes" id="UP000077164"/>
    </source>
</evidence>
<dbReference type="SUPFAM" id="SSF46955">
    <property type="entry name" value="Putative DNA-binding domain"/>
    <property type="match status" value="1"/>
</dbReference>
<dbReference type="AlphaFoldDB" id="A0A167ZLG7"/>
<evidence type="ECO:0000313" key="1">
    <source>
        <dbReference type="EMBL" id="OAB30577.1"/>
    </source>
</evidence>
<accession>A0A167ZLG7</accession>
<name>A0A167ZLG7_9FLAO</name>
<keyword evidence="2" id="KW-1185">Reference proteome</keyword>
<dbReference type="OrthoDB" id="1524679at2"/>